<dbReference type="Proteomes" id="UP000183557">
    <property type="component" value="Unassembled WGS sequence"/>
</dbReference>
<name>A0A1I3Z4B1_HALDA</name>
<keyword evidence="3" id="KW-1185">Reference proteome</keyword>
<dbReference type="STRING" id="240302.BN982_03982"/>
<evidence type="ECO:0000313" key="3">
    <source>
        <dbReference type="Proteomes" id="UP000183557"/>
    </source>
</evidence>
<feature type="region of interest" description="Disordered" evidence="1">
    <location>
        <begin position="28"/>
        <end position="56"/>
    </location>
</feature>
<accession>A0A1I3Z4B1</accession>
<feature type="compositionally biased region" description="Basic and acidic residues" evidence="1">
    <location>
        <begin position="34"/>
        <end position="56"/>
    </location>
</feature>
<organism evidence="2 3">
    <name type="scientific">Halobacillus dabanensis</name>
    <dbReference type="NCBI Taxonomy" id="240302"/>
    <lineage>
        <taxon>Bacteria</taxon>
        <taxon>Bacillati</taxon>
        <taxon>Bacillota</taxon>
        <taxon>Bacilli</taxon>
        <taxon>Bacillales</taxon>
        <taxon>Bacillaceae</taxon>
        <taxon>Halobacillus</taxon>
    </lineage>
</organism>
<dbReference type="EMBL" id="FOSB01000012">
    <property type="protein sequence ID" value="SFK38346.1"/>
    <property type="molecule type" value="Genomic_DNA"/>
</dbReference>
<dbReference type="AlphaFoldDB" id="A0A1I3Z4B1"/>
<evidence type="ECO:0000256" key="1">
    <source>
        <dbReference type="SAM" id="MobiDB-lite"/>
    </source>
</evidence>
<proteinExistence type="predicted"/>
<evidence type="ECO:0000313" key="2">
    <source>
        <dbReference type="EMBL" id="SFK38346.1"/>
    </source>
</evidence>
<protein>
    <submittedName>
        <fullName evidence="2">Uncharacterized protein</fullName>
    </submittedName>
</protein>
<reference evidence="3" key="1">
    <citation type="submission" date="2016-10" db="EMBL/GenBank/DDBJ databases">
        <authorList>
            <person name="Varghese N."/>
            <person name="Submissions S."/>
        </authorList>
    </citation>
    <scope>NUCLEOTIDE SEQUENCE [LARGE SCALE GENOMIC DNA]</scope>
    <source>
        <strain evidence="3">CGMCC 1.3704</strain>
    </source>
</reference>
<dbReference type="RefSeq" id="WP_167360112.1">
    <property type="nucleotide sequence ID" value="NZ_FOSB01000012.1"/>
</dbReference>
<sequence length="56" mass="6715">MENRKLRRGKVEQTNEIAEVFNRKMSYNQAFSHQTEDSEPHSESEALYHHYSDDED</sequence>
<gene>
    <name evidence="2" type="ORF">SAMN04487936_112121</name>
</gene>